<keyword evidence="2" id="KW-1185">Reference proteome</keyword>
<dbReference type="EMBL" id="CAMPGE010008725">
    <property type="protein sequence ID" value="CAI2367612.1"/>
    <property type="molecule type" value="Genomic_DNA"/>
</dbReference>
<reference evidence="1" key="1">
    <citation type="submission" date="2023-07" db="EMBL/GenBank/DDBJ databases">
        <authorList>
            <consortium name="AG Swart"/>
            <person name="Singh M."/>
            <person name="Singh A."/>
            <person name="Seah K."/>
            <person name="Emmerich C."/>
        </authorList>
    </citation>
    <scope>NUCLEOTIDE SEQUENCE</scope>
    <source>
        <strain evidence="1">DP1</strain>
    </source>
</reference>
<dbReference type="Proteomes" id="UP001295684">
    <property type="component" value="Unassembled WGS sequence"/>
</dbReference>
<organism evidence="1 2">
    <name type="scientific">Euplotes crassus</name>
    <dbReference type="NCBI Taxonomy" id="5936"/>
    <lineage>
        <taxon>Eukaryota</taxon>
        <taxon>Sar</taxon>
        <taxon>Alveolata</taxon>
        <taxon>Ciliophora</taxon>
        <taxon>Intramacronucleata</taxon>
        <taxon>Spirotrichea</taxon>
        <taxon>Hypotrichia</taxon>
        <taxon>Euplotida</taxon>
        <taxon>Euplotidae</taxon>
        <taxon>Moneuplotes</taxon>
    </lineage>
</organism>
<dbReference type="AlphaFoldDB" id="A0AAD1UIZ9"/>
<name>A0AAD1UIZ9_EUPCR</name>
<accession>A0AAD1UIZ9</accession>
<comment type="caution">
    <text evidence="1">The sequence shown here is derived from an EMBL/GenBank/DDBJ whole genome shotgun (WGS) entry which is preliminary data.</text>
</comment>
<evidence type="ECO:0000313" key="2">
    <source>
        <dbReference type="Proteomes" id="UP001295684"/>
    </source>
</evidence>
<gene>
    <name evidence="1" type="ORF">ECRASSUSDP1_LOCUS8900</name>
</gene>
<sequence>MKSIKRYAKYERKSEPELDVSSDKQGTYYQFLVERKVPNGTLRHIASLINVTYEFIPDNYQRKRQKLKEEEDLDCGSLIQKKENVKTYDNFHENVISEELNVLQNMELKMLKDRPRKTCVKALTKKRKSYPLYENLPFRGSDCGTREETDYITLNKRSRNTRKSRKNPRVDKDQDLPFFRNQKLTPCNLKMGNHKKERCSNPDCNEKACYFITYANKQKRIKSTYKSSLADIPMKKSKSLVCPQKDNSLNLGIRRNPKVKYVKADVFRKHEKIRDLLFEQKMSELVNYSEKEKVERNCSFFKYDNLNFQRNPIENSCGLEPLVEEIEEENAQENREFVIAQDYGSFDGDENLDSQYSSMLGDSIPGEFNLEIIGSKIEIPKMDALANIEEDLDRPNNASLQGSKITFGEPSGDVFGLTFENTCNGIFCDDGNNEFLPINTLQ</sequence>
<protein>
    <submittedName>
        <fullName evidence="1">Uncharacterized protein</fullName>
    </submittedName>
</protein>
<evidence type="ECO:0000313" key="1">
    <source>
        <dbReference type="EMBL" id="CAI2367612.1"/>
    </source>
</evidence>
<proteinExistence type="predicted"/>